<feature type="repeat" description="NHL" evidence="2">
    <location>
        <begin position="163"/>
        <end position="202"/>
    </location>
</feature>
<evidence type="ECO:0000313" key="7">
    <source>
        <dbReference type="Proteomes" id="UP000663860"/>
    </source>
</evidence>
<dbReference type="InterPro" id="IPR011042">
    <property type="entry name" value="6-blade_b-propeller_TolB-like"/>
</dbReference>
<dbReference type="InterPro" id="IPR050952">
    <property type="entry name" value="TRIM-NHL_E3_ligases"/>
</dbReference>
<organism evidence="3 7">
    <name type="scientific">Adineta steineri</name>
    <dbReference type="NCBI Taxonomy" id="433720"/>
    <lineage>
        <taxon>Eukaryota</taxon>
        <taxon>Metazoa</taxon>
        <taxon>Spiralia</taxon>
        <taxon>Gnathifera</taxon>
        <taxon>Rotifera</taxon>
        <taxon>Eurotatoria</taxon>
        <taxon>Bdelloidea</taxon>
        <taxon>Adinetida</taxon>
        <taxon>Adinetidae</taxon>
        <taxon>Adineta</taxon>
    </lineage>
</organism>
<evidence type="ECO:0000256" key="2">
    <source>
        <dbReference type="PROSITE-ProRule" id="PRU00504"/>
    </source>
</evidence>
<evidence type="ECO:0000313" key="6">
    <source>
        <dbReference type="EMBL" id="CAF3880326.1"/>
    </source>
</evidence>
<dbReference type="GO" id="GO:0043161">
    <property type="term" value="P:proteasome-mediated ubiquitin-dependent protein catabolic process"/>
    <property type="evidence" value="ECO:0007669"/>
    <property type="project" value="TreeGrafter"/>
</dbReference>
<dbReference type="PANTHER" id="PTHR24104:SF25">
    <property type="entry name" value="PROTEIN LIN-41"/>
    <property type="match status" value="1"/>
</dbReference>
<dbReference type="PROSITE" id="PS51125">
    <property type="entry name" value="NHL"/>
    <property type="match status" value="1"/>
</dbReference>
<dbReference type="Proteomes" id="UP000663860">
    <property type="component" value="Unassembled WGS sequence"/>
</dbReference>
<comment type="caution">
    <text evidence="3">The sequence shown here is derived from an EMBL/GenBank/DDBJ whole genome shotgun (WGS) entry which is preliminary data.</text>
</comment>
<dbReference type="EMBL" id="CAJNOG010000220">
    <property type="protein sequence ID" value="CAF1088447.1"/>
    <property type="molecule type" value="Genomic_DNA"/>
</dbReference>
<dbReference type="SUPFAM" id="SSF101898">
    <property type="entry name" value="NHL repeat"/>
    <property type="match status" value="1"/>
</dbReference>
<evidence type="ECO:0000313" key="4">
    <source>
        <dbReference type="EMBL" id="CAF1088447.1"/>
    </source>
</evidence>
<keyword evidence="1" id="KW-0677">Repeat</keyword>
<reference evidence="3" key="1">
    <citation type="submission" date="2021-02" db="EMBL/GenBank/DDBJ databases">
        <authorList>
            <person name="Nowell W R."/>
        </authorList>
    </citation>
    <scope>NUCLEOTIDE SEQUENCE</scope>
</reference>
<dbReference type="InterPro" id="IPR001258">
    <property type="entry name" value="NHL_repeat"/>
</dbReference>
<evidence type="ECO:0000313" key="3">
    <source>
        <dbReference type="EMBL" id="CAF0969304.1"/>
    </source>
</evidence>
<dbReference type="EMBL" id="CAJOBB010001610">
    <property type="protein sequence ID" value="CAF3880326.1"/>
    <property type="molecule type" value="Genomic_DNA"/>
</dbReference>
<dbReference type="Gene3D" id="2.120.10.30">
    <property type="entry name" value="TolB, C-terminal domain"/>
    <property type="match status" value="1"/>
</dbReference>
<dbReference type="GO" id="GO:0000209">
    <property type="term" value="P:protein polyubiquitination"/>
    <property type="evidence" value="ECO:0007669"/>
    <property type="project" value="TreeGrafter"/>
</dbReference>
<sequence>MESDLTKRRPSLVPDSFPCFPPGWTPTIPAVEEDDIDDENNYSRRVLPYLPTITSYDTKPHMTIKKFQLNNHSSSMAHTYGICVLNTEAEEIIACDHYNNRLLMFDSTTDGRLLESFRGDIATPECVTTRPNHPQQIYITKAHSISLYDLEKKQFIQKLGIEESGHANNRFNLPGGIVVDPENGEIYMCDTWNHRICVFSPDFRYVNRRWYLTRWEQPQHKIKPNSIAINANNQCVVTCDDAPNYRGAVYVFDKMGYIKKIYDQEPHKKPPNVQTKLNVPHGILLDDEGNWLTLCYSDSESCWVERRCKQQQQQPEHEMITYAQNKQLKGPSALAIKRDQTLIVGDRDDSSIYFFKQITKS</sequence>
<proteinExistence type="predicted"/>
<dbReference type="GO" id="GO:0061630">
    <property type="term" value="F:ubiquitin protein ligase activity"/>
    <property type="evidence" value="ECO:0007669"/>
    <property type="project" value="TreeGrafter"/>
</dbReference>
<accession>A0A814ED65</accession>
<protein>
    <submittedName>
        <fullName evidence="3">Uncharacterized protein</fullName>
    </submittedName>
</protein>
<evidence type="ECO:0000313" key="5">
    <source>
        <dbReference type="EMBL" id="CAF3849061.1"/>
    </source>
</evidence>
<dbReference type="GO" id="GO:0008270">
    <property type="term" value="F:zinc ion binding"/>
    <property type="evidence" value="ECO:0007669"/>
    <property type="project" value="UniProtKB-KW"/>
</dbReference>
<gene>
    <name evidence="3" type="ORF">IZO911_LOCUS15951</name>
    <name evidence="4" type="ORF">JYZ213_LOCUS20700</name>
    <name evidence="6" type="ORF">KXQ929_LOCUS21718</name>
    <name evidence="5" type="ORF">OXD698_LOCUS21169</name>
</gene>
<dbReference type="PANTHER" id="PTHR24104">
    <property type="entry name" value="E3 UBIQUITIN-PROTEIN LIGASE NHLRC1-RELATED"/>
    <property type="match status" value="1"/>
</dbReference>
<dbReference type="AlphaFoldDB" id="A0A814ED65"/>
<dbReference type="EMBL" id="CAJNOE010000140">
    <property type="protein sequence ID" value="CAF0969304.1"/>
    <property type="molecule type" value="Genomic_DNA"/>
</dbReference>
<dbReference type="Proteomes" id="UP000663868">
    <property type="component" value="Unassembled WGS sequence"/>
</dbReference>
<dbReference type="Pfam" id="PF01436">
    <property type="entry name" value="NHL"/>
    <property type="match status" value="1"/>
</dbReference>
<evidence type="ECO:0000256" key="1">
    <source>
        <dbReference type="ARBA" id="ARBA00022737"/>
    </source>
</evidence>
<dbReference type="Proteomes" id="UP000663845">
    <property type="component" value="Unassembled WGS sequence"/>
</dbReference>
<dbReference type="Proteomes" id="UP000663844">
    <property type="component" value="Unassembled WGS sequence"/>
</dbReference>
<dbReference type="EMBL" id="CAJOAZ010001727">
    <property type="protein sequence ID" value="CAF3849061.1"/>
    <property type="molecule type" value="Genomic_DNA"/>
</dbReference>
<name>A0A814ED65_9BILA</name>